<dbReference type="Pfam" id="PF20131">
    <property type="entry name" value="MC3"/>
    <property type="match status" value="1"/>
</dbReference>
<sequence>MKSKYEEEFNLYSTLQNSAISALALHSFVLGYYKVARHKKNKSNFPSLLYLFYVLPIVYHRKSRDTFKSSNEIYTAIANDQETVLGLQERSNKMSGQTFDAINLLYSKKILGYDSTNKTTVLLRGFMSEKINIPSTIGRENIVRMIQDSAYKIGHIFAKNTDKNLQLTLNIRF</sequence>
<dbReference type="InterPro" id="IPR045390">
    <property type="entry name" value="ABC-3C_MC3"/>
</dbReference>
<keyword evidence="2" id="KW-1185">Reference proteome</keyword>
<reference evidence="1 2" key="1">
    <citation type="submission" date="2023-03" db="EMBL/GenBank/DDBJ databases">
        <title>Muricauda XX sp. nov. and Muricauda XXX sp. nov., two novel species isolated from Okinawa Trough.</title>
        <authorList>
            <person name="Cao W."/>
            <person name="Deng X."/>
        </authorList>
    </citation>
    <scope>NUCLEOTIDE SEQUENCE [LARGE SCALE GENOMIC DNA]</scope>
    <source>
        <strain evidence="1 2">81s02</strain>
    </source>
</reference>
<dbReference type="EMBL" id="JARFVA010000003">
    <property type="protein sequence ID" value="MDF0707658.1"/>
    <property type="molecule type" value="Genomic_DNA"/>
</dbReference>
<evidence type="ECO:0000313" key="2">
    <source>
        <dbReference type="Proteomes" id="UP001217083"/>
    </source>
</evidence>
<comment type="caution">
    <text evidence="1">The sequence shown here is derived from an EMBL/GenBank/DDBJ whole genome shotgun (WGS) entry which is preliminary data.</text>
</comment>
<proteinExistence type="predicted"/>
<dbReference type="RefSeq" id="WP_275649633.1">
    <property type="nucleotide sequence ID" value="NZ_JARFVA010000003.1"/>
</dbReference>
<gene>
    <name evidence="1" type="ORF">PY091_10560</name>
</gene>
<evidence type="ECO:0000313" key="1">
    <source>
        <dbReference type="EMBL" id="MDF0707658.1"/>
    </source>
</evidence>
<protein>
    <submittedName>
        <fullName evidence="1">DUF6521 family protein</fullName>
    </submittedName>
</protein>
<name>A0ABT5XP38_9FLAO</name>
<accession>A0ABT5XP38</accession>
<dbReference type="Proteomes" id="UP001217083">
    <property type="component" value="Unassembled WGS sequence"/>
</dbReference>
<organism evidence="1 2">
    <name type="scientific">Flagellimonas okinawensis</name>
    <dbReference type="NCBI Taxonomy" id="3031324"/>
    <lineage>
        <taxon>Bacteria</taxon>
        <taxon>Pseudomonadati</taxon>
        <taxon>Bacteroidota</taxon>
        <taxon>Flavobacteriia</taxon>
        <taxon>Flavobacteriales</taxon>
        <taxon>Flavobacteriaceae</taxon>
        <taxon>Flagellimonas</taxon>
    </lineage>
</organism>